<keyword evidence="3" id="KW-1133">Transmembrane helix</keyword>
<dbReference type="Proteomes" id="UP000451471">
    <property type="component" value="Unassembled WGS sequence"/>
</dbReference>
<reference evidence="4 5" key="1">
    <citation type="submission" date="2019-12" db="EMBL/GenBank/DDBJ databases">
        <title>Halocatena pleomorpha gen. nov. sp. nov., an extremely halophilic archaeon of family Halobacteriaceae isolated from saltpan soil.</title>
        <authorList>
            <person name="Pal Y."/>
            <person name="Verma A."/>
            <person name="Krishnamurthi S."/>
            <person name="Kumar P."/>
        </authorList>
    </citation>
    <scope>NUCLEOTIDE SEQUENCE [LARGE SCALE GENOMIC DNA]</scope>
    <source>
        <strain evidence="4 5">JCM 16495</strain>
    </source>
</reference>
<dbReference type="AlphaFoldDB" id="A0A6B0GNH0"/>
<comment type="caution">
    <text evidence="4">The sequence shown here is derived from an EMBL/GenBank/DDBJ whole genome shotgun (WGS) entry which is preliminary data.</text>
</comment>
<feature type="transmembrane region" description="Helical" evidence="3">
    <location>
        <begin position="75"/>
        <end position="93"/>
    </location>
</feature>
<organism evidence="4 5">
    <name type="scientific">Halomarina oriensis</name>
    <dbReference type="NCBI Taxonomy" id="671145"/>
    <lineage>
        <taxon>Archaea</taxon>
        <taxon>Methanobacteriati</taxon>
        <taxon>Methanobacteriota</taxon>
        <taxon>Stenosarchaea group</taxon>
        <taxon>Halobacteria</taxon>
        <taxon>Halobacteriales</taxon>
        <taxon>Natronomonadaceae</taxon>
        <taxon>Halomarina</taxon>
    </lineage>
</organism>
<evidence type="ECO:0000313" key="5">
    <source>
        <dbReference type="Proteomes" id="UP000451471"/>
    </source>
</evidence>
<gene>
    <name evidence="4" type="ORF">GQS65_17370</name>
</gene>
<evidence type="ECO:0000256" key="1">
    <source>
        <dbReference type="SAM" id="Coils"/>
    </source>
</evidence>
<keyword evidence="3" id="KW-0812">Transmembrane</keyword>
<keyword evidence="5" id="KW-1185">Reference proteome</keyword>
<sequence>MPLNTTFIAVALIGLVALFGTLFALVRFGVIGDRGEDTTATDRIQRQVDREDQSGYSIAFPLRARFNRYTLPAKIAGLAANLLVIGAGVYLYFTFKGGAPIELPYVWALEGGAIAVTAAIIGLAAARRQDRFRGEIEVIYEDEDGGIDSTEIVYYDTRTVKKDSEGRPIVAESYETRFLGLFGKRRLAGDVRSLRGKTPFPGEPVTHQIPKEAAEVGPDEWVVRTRGRRANTNQQGVIDPDAEAHYSYRTPITVPYEVHLDREERMSKMEQYAESLDAQLGEAQMEISRLRRKVNLSDDDQIERLAEKIATLQESLPQMYPQQSYTVQQSGAQRHPTSQSEVAEMDRQRAAPSDD</sequence>
<evidence type="ECO:0000313" key="4">
    <source>
        <dbReference type="EMBL" id="MWG36230.1"/>
    </source>
</evidence>
<dbReference type="RefSeq" id="WP_158205894.1">
    <property type="nucleotide sequence ID" value="NZ_WSZK01000033.1"/>
</dbReference>
<feature type="transmembrane region" description="Helical" evidence="3">
    <location>
        <begin position="105"/>
        <end position="126"/>
    </location>
</feature>
<keyword evidence="1" id="KW-0175">Coiled coil</keyword>
<accession>A0A6B0GNH0</accession>
<feature type="compositionally biased region" description="Polar residues" evidence="2">
    <location>
        <begin position="316"/>
        <end position="341"/>
    </location>
</feature>
<feature type="coiled-coil region" evidence="1">
    <location>
        <begin position="266"/>
        <end position="293"/>
    </location>
</feature>
<feature type="transmembrane region" description="Helical" evidence="3">
    <location>
        <begin position="6"/>
        <end position="26"/>
    </location>
</feature>
<evidence type="ECO:0000256" key="3">
    <source>
        <dbReference type="SAM" id="Phobius"/>
    </source>
</evidence>
<proteinExistence type="predicted"/>
<dbReference type="OrthoDB" id="327998at2157"/>
<protein>
    <submittedName>
        <fullName evidence="4">Uncharacterized protein</fullName>
    </submittedName>
</protein>
<evidence type="ECO:0000256" key="2">
    <source>
        <dbReference type="SAM" id="MobiDB-lite"/>
    </source>
</evidence>
<feature type="region of interest" description="Disordered" evidence="2">
    <location>
        <begin position="316"/>
        <end position="355"/>
    </location>
</feature>
<name>A0A6B0GNH0_9EURY</name>
<keyword evidence="3" id="KW-0472">Membrane</keyword>
<dbReference type="EMBL" id="WSZK01000033">
    <property type="protein sequence ID" value="MWG36230.1"/>
    <property type="molecule type" value="Genomic_DNA"/>
</dbReference>